<gene>
    <name evidence="4" type="ORF">PMH09_19170</name>
</gene>
<name>A0ABT7C1I7_9CYAN</name>
<comment type="similarity">
    <text evidence="2">Belongs to the bacterial solute-binding protein SsuA/TauA family.</text>
</comment>
<dbReference type="PANTHER" id="PTHR30024">
    <property type="entry name" value="ALIPHATIC SULFONATES-BINDING PROTEIN-RELATED"/>
    <property type="match status" value="1"/>
</dbReference>
<comment type="caution">
    <text evidence="4">The sequence shown here is derived from an EMBL/GenBank/DDBJ whole genome shotgun (WGS) entry which is preliminary data.</text>
</comment>
<dbReference type="EMBL" id="JAQOSQ010000031">
    <property type="protein sequence ID" value="MDJ1185312.1"/>
    <property type="molecule type" value="Genomic_DNA"/>
</dbReference>
<dbReference type="SUPFAM" id="SSF53850">
    <property type="entry name" value="Periplasmic binding protein-like II"/>
    <property type="match status" value="1"/>
</dbReference>
<dbReference type="Proteomes" id="UP001232992">
    <property type="component" value="Unassembled WGS sequence"/>
</dbReference>
<reference evidence="4 5" key="1">
    <citation type="submission" date="2023-01" db="EMBL/GenBank/DDBJ databases">
        <title>Novel diversity within Roseofilum (Cyanobacteria; Desertifilaceae) from marine benthic mats with descriptions of four novel species.</title>
        <authorList>
            <person name="Wang Y."/>
            <person name="Berthold D.E."/>
            <person name="Hu J."/>
            <person name="Lefler F.W."/>
            <person name="Laughinghouse H.D. IV."/>
        </authorList>
    </citation>
    <scope>NUCLEOTIDE SEQUENCE [LARGE SCALE GENOMIC DNA]</scope>
    <source>
        <strain evidence="4 5">BLCC-M143</strain>
    </source>
</reference>
<protein>
    <submittedName>
        <fullName evidence="4">PhnD/SsuA/transferrin family substrate-binding protein</fullName>
    </submittedName>
</protein>
<organism evidence="4 5">
    <name type="scientific">Roseofilum casamattae BLCC-M143</name>
    <dbReference type="NCBI Taxonomy" id="3022442"/>
    <lineage>
        <taxon>Bacteria</taxon>
        <taxon>Bacillati</taxon>
        <taxon>Cyanobacteriota</taxon>
        <taxon>Cyanophyceae</taxon>
        <taxon>Desertifilales</taxon>
        <taxon>Desertifilaceae</taxon>
        <taxon>Roseofilum</taxon>
        <taxon>Roseofilum casamattae</taxon>
    </lineage>
</organism>
<evidence type="ECO:0000256" key="3">
    <source>
        <dbReference type="ARBA" id="ARBA00022729"/>
    </source>
</evidence>
<keyword evidence="3" id="KW-0732">Signal</keyword>
<dbReference type="RefSeq" id="WP_283759956.1">
    <property type="nucleotide sequence ID" value="NZ_JAQOSQ010000031.1"/>
</dbReference>
<proteinExistence type="inferred from homology"/>
<dbReference type="Pfam" id="PF12974">
    <property type="entry name" value="Phosphonate-bd"/>
    <property type="match status" value="1"/>
</dbReference>
<comment type="subcellular location">
    <subcellularLocation>
        <location evidence="1">Periplasm</location>
    </subcellularLocation>
</comment>
<sequence length="316" mass="34698">MRSPTGEGPVRDRQIIQTSKAMKRRNFFEYSLLFAVGCIATNCGRGNSGNRNFPTLLRFTVTDVRTTEELERDYGPFRDVLQEILQTTIELVPVNSQLAAASALQAGQIDLAWAGPSEYVAIRARSQAIPIVSLNRPNYYTTISVRADSGITSLEDLQGKKIDMEEVGANTAHLGGVKVLLDAGLQPAKDFHIVMSAQETIGWLRDGKVDAWSSALHTYQAEIVKEGASEADYPIIGRGDNFPGDIFVLGSKFSPEVVEYLQAQMLANTDLLLQGIQAAPALTTKFQDASFALASDRDYDSIREVYRALGQDNYLP</sequence>
<dbReference type="Gene3D" id="3.40.190.10">
    <property type="entry name" value="Periplasmic binding protein-like II"/>
    <property type="match status" value="2"/>
</dbReference>
<evidence type="ECO:0000256" key="1">
    <source>
        <dbReference type="ARBA" id="ARBA00004418"/>
    </source>
</evidence>
<evidence type="ECO:0000256" key="2">
    <source>
        <dbReference type="ARBA" id="ARBA00010742"/>
    </source>
</evidence>
<accession>A0ABT7C1I7</accession>
<keyword evidence="5" id="KW-1185">Reference proteome</keyword>
<dbReference type="PANTHER" id="PTHR30024:SF47">
    <property type="entry name" value="TAURINE-BINDING PERIPLASMIC PROTEIN"/>
    <property type="match status" value="1"/>
</dbReference>
<evidence type="ECO:0000313" key="5">
    <source>
        <dbReference type="Proteomes" id="UP001232992"/>
    </source>
</evidence>
<evidence type="ECO:0000313" key="4">
    <source>
        <dbReference type="EMBL" id="MDJ1185312.1"/>
    </source>
</evidence>